<name>A0ABN6YEU7_9MICO</name>
<keyword evidence="1" id="KW-1133">Transmembrane helix</keyword>
<keyword evidence="3" id="KW-1185">Reference proteome</keyword>
<proteinExistence type="predicted"/>
<dbReference type="EMBL" id="AP027734">
    <property type="protein sequence ID" value="BDZ55962.1"/>
    <property type="molecule type" value="Genomic_DNA"/>
</dbReference>
<dbReference type="RefSeq" id="WP_234659366.1">
    <property type="nucleotide sequence ID" value="NZ_AP027734.1"/>
</dbReference>
<keyword evidence="1" id="KW-0812">Transmembrane</keyword>
<accession>A0ABN6YEU7</accession>
<evidence type="ECO:0000256" key="1">
    <source>
        <dbReference type="SAM" id="Phobius"/>
    </source>
</evidence>
<keyword evidence="1" id="KW-0472">Membrane</keyword>
<feature type="transmembrane region" description="Helical" evidence="1">
    <location>
        <begin position="30"/>
        <end position="50"/>
    </location>
</feature>
<evidence type="ECO:0008006" key="4">
    <source>
        <dbReference type="Google" id="ProtNLM"/>
    </source>
</evidence>
<evidence type="ECO:0000313" key="2">
    <source>
        <dbReference type="EMBL" id="BDZ55962.1"/>
    </source>
</evidence>
<reference evidence="3" key="1">
    <citation type="journal article" date="2019" name="Int. J. Syst. Evol. Microbiol.">
        <title>The Global Catalogue of Microorganisms (GCM) 10K type strain sequencing project: providing services to taxonomists for standard genome sequencing and annotation.</title>
        <authorList>
            <consortium name="The Broad Institute Genomics Platform"/>
            <consortium name="The Broad Institute Genome Sequencing Center for Infectious Disease"/>
            <person name="Wu L."/>
            <person name="Ma J."/>
        </authorList>
    </citation>
    <scope>NUCLEOTIDE SEQUENCE [LARGE SCALE GENOMIC DNA]</scope>
    <source>
        <strain evidence="3">NBRC 109019</strain>
    </source>
</reference>
<gene>
    <name evidence="2" type="ORF">GCM10025870_30350</name>
</gene>
<evidence type="ECO:0000313" key="3">
    <source>
        <dbReference type="Proteomes" id="UP001321477"/>
    </source>
</evidence>
<feature type="transmembrane region" description="Helical" evidence="1">
    <location>
        <begin position="57"/>
        <end position="78"/>
    </location>
</feature>
<sequence>MELLFVALGGAILGLGARYAVPRRRFHGVVLVPAVGTGVAAVVWVALTWLGMPWDGGWIWVVSLVASAAAAVGVAYLVGRRREDDDARTFERLARFGLARG</sequence>
<protein>
    <recommendedName>
        <fullName evidence="4">Integral membrane protein</fullName>
    </recommendedName>
</protein>
<dbReference type="Proteomes" id="UP001321477">
    <property type="component" value="Chromosome"/>
</dbReference>
<organism evidence="2 3">
    <name type="scientific">Agromyces marinus</name>
    <dbReference type="NCBI Taxonomy" id="1389020"/>
    <lineage>
        <taxon>Bacteria</taxon>
        <taxon>Bacillati</taxon>
        <taxon>Actinomycetota</taxon>
        <taxon>Actinomycetes</taxon>
        <taxon>Micrococcales</taxon>
        <taxon>Microbacteriaceae</taxon>
        <taxon>Agromyces</taxon>
    </lineage>
</organism>